<dbReference type="InterPro" id="IPR000182">
    <property type="entry name" value="GNAT_dom"/>
</dbReference>
<dbReference type="AlphaFoldDB" id="A0A255G3X1"/>
<comment type="caution">
    <text evidence="4">The sequence shown here is derived from an EMBL/GenBank/DDBJ whole genome shotgun (WGS) entry which is preliminary data.</text>
</comment>
<dbReference type="Gene3D" id="3.40.630.30">
    <property type="match status" value="1"/>
</dbReference>
<dbReference type="PANTHER" id="PTHR43877">
    <property type="entry name" value="AMINOALKYLPHOSPHONATE N-ACETYLTRANSFERASE-RELATED-RELATED"/>
    <property type="match status" value="1"/>
</dbReference>
<organism evidence="4 5">
    <name type="scientific">Enemella evansiae</name>
    <dbReference type="NCBI Taxonomy" id="2016499"/>
    <lineage>
        <taxon>Bacteria</taxon>
        <taxon>Bacillati</taxon>
        <taxon>Actinomycetota</taxon>
        <taxon>Actinomycetes</taxon>
        <taxon>Propionibacteriales</taxon>
        <taxon>Propionibacteriaceae</taxon>
        <taxon>Enemella</taxon>
    </lineage>
</organism>
<dbReference type="InterPro" id="IPR050832">
    <property type="entry name" value="Bact_Acetyltransf"/>
</dbReference>
<gene>
    <name evidence="4" type="ORF">CGZ94_16540</name>
</gene>
<evidence type="ECO:0000259" key="3">
    <source>
        <dbReference type="PROSITE" id="PS51186"/>
    </source>
</evidence>
<keyword evidence="2" id="KW-0012">Acyltransferase</keyword>
<dbReference type="InterPro" id="IPR016181">
    <property type="entry name" value="Acyl_CoA_acyltransferase"/>
</dbReference>
<sequence>MLTITRADFGDPALRSFLQAHLDDLEPTAPVESRHALELGELQRDGIRLWVALRAGVLVGTGALAALEPGHEELKSMRTDPAHRGAGIASALLRVLLADARDRGIERISLETGSMEFFAPARRLYARHGFVECHPFGSYVEDPNSTYLTLSW</sequence>
<dbReference type="Proteomes" id="UP000215896">
    <property type="component" value="Unassembled WGS sequence"/>
</dbReference>
<evidence type="ECO:0000313" key="5">
    <source>
        <dbReference type="Proteomes" id="UP000215896"/>
    </source>
</evidence>
<feature type="domain" description="N-acetyltransferase" evidence="3">
    <location>
        <begin position="12"/>
        <end position="152"/>
    </location>
</feature>
<evidence type="ECO:0000313" key="4">
    <source>
        <dbReference type="EMBL" id="OYO10610.1"/>
    </source>
</evidence>
<dbReference type="GO" id="GO:0016747">
    <property type="term" value="F:acyltransferase activity, transferring groups other than amino-acyl groups"/>
    <property type="evidence" value="ECO:0007669"/>
    <property type="project" value="InterPro"/>
</dbReference>
<dbReference type="PROSITE" id="PS51186">
    <property type="entry name" value="GNAT"/>
    <property type="match status" value="1"/>
</dbReference>
<keyword evidence="5" id="KW-1185">Reference proteome</keyword>
<proteinExistence type="predicted"/>
<dbReference type="CDD" id="cd04301">
    <property type="entry name" value="NAT_SF"/>
    <property type="match status" value="1"/>
</dbReference>
<evidence type="ECO:0000256" key="1">
    <source>
        <dbReference type="ARBA" id="ARBA00022679"/>
    </source>
</evidence>
<name>A0A255G3X1_9ACTN</name>
<accession>A0A255G3X1</accession>
<dbReference type="EMBL" id="NMVO01000016">
    <property type="protein sequence ID" value="OYO10610.1"/>
    <property type="molecule type" value="Genomic_DNA"/>
</dbReference>
<dbReference type="Pfam" id="PF00583">
    <property type="entry name" value="Acetyltransf_1"/>
    <property type="match status" value="1"/>
</dbReference>
<dbReference type="RefSeq" id="WP_094406299.1">
    <property type="nucleotide sequence ID" value="NZ_NMVO01000016.1"/>
</dbReference>
<dbReference type="OrthoDB" id="9803233at2"/>
<reference evidence="4 5" key="1">
    <citation type="submission" date="2017-07" db="EMBL/GenBank/DDBJ databases">
        <title>Draft whole genome sequences of clinical Proprionibacteriaceae strains.</title>
        <authorList>
            <person name="Bernier A.-M."/>
            <person name="Bernard K."/>
            <person name="Domingo M.-C."/>
        </authorList>
    </citation>
    <scope>NUCLEOTIDE SEQUENCE [LARGE SCALE GENOMIC DNA]</scope>
    <source>
        <strain evidence="4 5">NML 030167</strain>
    </source>
</reference>
<evidence type="ECO:0000256" key="2">
    <source>
        <dbReference type="ARBA" id="ARBA00023315"/>
    </source>
</evidence>
<protein>
    <submittedName>
        <fullName evidence="4">GNAT family N-acetyltransferase</fullName>
    </submittedName>
</protein>
<keyword evidence="1 4" id="KW-0808">Transferase</keyword>
<dbReference type="PANTHER" id="PTHR43877:SF5">
    <property type="entry name" value="BLL8307 PROTEIN"/>
    <property type="match status" value="1"/>
</dbReference>
<dbReference type="SUPFAM" id="SSF55729">
    <property type="entry name" value="Acyl-CoA N-acyltransferases (Nat)"/>
    <property type="match status" value="1"/>
</dbReference>